<dbReference type="KEGG" id="surl:BI350_01860"/>
<dbReference type="GO" id="GO:0004789">
    <property type="term" value="F:thiamine-phosphate diphosphorylase activity"/>
    <property type="evidence" value="ECO:0007669"/>
    <property type="project" value="UniProtKB-UniRule"/>
</dbReference>
<dbReference type="InterPro" id="IPR013785">
    <property type="entry name" value="Aldolase_TIM"/>
</dbReference>
<dbReference type="GO" id="GO:0005737">
    <property type="term" value="C:cytoplasm"/>
    <property type="evidence" value="ECO:0007669"/>
    <property type="project" value="TreeGrafter"/>
</dbReference>
<keyword evidence="14" id="KW-1185">Reference proteome</keyword>
<dbReference type="Pfam" id="PF02581">
    <property type="entry name" value="TMP-TENI"/>
    <property type="match status" value="1"/>
</dbReference>
<feature type="binding site" evidence="9">
    <location>
        <position position="74"/>
    </location>
    <ligand>
        <name>Mg(2+)</name>
        <dbReference type="ChEBI" id="CHEBI:18420"/>
    </ligand>
</feature>
<dbReference type="PANTHER" id="PTHR20857:SF15">
    <property type="entry name" value="THIAMINE-PHOSPHATE SYNTHASE"/>
    <property type="match status" value="1"/>
</dbReference>
<proteinExistence type="inferred from homology"/>
<evidence type="ECO:0000256" key="8">
    <source>
        <dbReference type="ARBA" id="ARBA00047883"/>
    </source>
</evidence>
<reference evidence="13 14" key="1">
    <citation type="submission" date="2016-09" db="EMBL/GenBank/DDBJ databases">
        <title>Complete genome sequence of the Lysinibacillus sphaericus LMG 22257, a specie of Bacillus with ureolytic activity that can effectively biodeposit calcium carbonate.</title>
        <authorList>
            <person name="Yan W."/>
        </authorList>
    </citation>
    <scope>NUCLEOTIDE SEQUENCE [LARGE SCALE GENOMIC DNA]</scope>
    <source>
        <strain evidence="13 14">LMG 22257</strain>
    </source>
</reference>
<comment type="cofactor">
    <cofactor evidence="9">
        <name>Mg(2+)</name>
        <dbReference type="ChEBI" id="CHEBI:18420"/>
    </cofactor>
    <text evidence="9">Binds 1 Mg(2+) ion per subunit.</text>
</comment>
<protein>
    <recommendedName>
        <fullName evidence="9">Thiamine-phosphate synthase</fullName>
        <shortName evidence="9">TP synthase</shortName>
        <shortName evidence="9">TPS</shortName>
        <ecNumber evidence="9">2.5.1.3</ecNumber>
    </recommendedName>
    <alternativeName>
        <fullName evidence="9">Thiamine-phosphate pyrophosphorylase</fullName>
        <shortName evidence="9">TMP pyrophosphorylase</shortName>
        <shortName evidence="9">TMP-PPase</shortName>
    </alternativeName>
</protein>
<gene>
    <name evidence="9" type="primary">thiE</name>
    <name evidence="13" type="ORF">BI350_01860</name>
</gene>
<dbReference type="HAMAP" id="MF_00097">
    <property type="entry name" value="TMP_synthase"/>
    <property type="match status" value="1"/>
</dbReference>
<dbReference type="SUPFAM" id="SSF51391">
    <property type="entry name" value="Thiamin phosphate synthase"/>
    <property type="match status" value="1"/>
</dbReference>
<evidence type="ECO:0000259" key="12">
    <source>
        <dbReference type="Pfam" id="PF02581"/>
    </source>
</evidence>
<dbReference type="AlphaFoldDB" id="A0A1D8JCP1"/>
<dbReference type="NCBIfam" id="TIGR00693">
    <property type="entry name" value="thiE"/>
    <property type="match status" value="1"/>
</dbReference>
<feature type="binding site" evidence="9">
    <location>
        <position position="141"/>
    </location>
    <ligand>
        <name>4-amino-2-methyl-5-(diphosphooxymethyl)pyrimidine</name>
        <dbReference type="ChEBI" id="CHEBI:57841"/>
    </ligand>
</feature>
<dbReference type="RefSeq" id="WP_075526578.1">
    <property type="nucleotide sequence ID" value="NZ_CP017560.1"/>
</dbReference>
<dbReference type="GO" id="GO:0000287">
    <property type="term" value="F:magnesium ion binding"/>
    <property type="evidence" value="ECO:0007669"/>
    <property type="project" value="UniProtKB-UniRule"/>
</dbReference>
<dbReference type="FunFam" id="3.20.20.70:FF:000096">
    <property type="entry name" value="Thiamine-phosphate synthase"/>
    <property type="match status" value="1"/>
</dbReference>
<feature type="binding site" evidence="9">
    <location>
        <begin position="190"/>
        <end position="191"/>
    </location>
    <ligand>
        <name>2-[(2R,5Z)-2-carboxy-4-methylthiazol-5(2H)-ylidene]ethyl phosphate</name>
        <dbReference type="ChEBI" id="CHEBI:62899"/>
    </ligand>
</feature>
<feature type="binding site" evidence="9">
    <location>
        <position position="73"/>
    </location>
    <ligand>
        <name>4-amino-2-methyl-5-(diphosphooxymethyl)pyrimidine</name>
        <dbReference type="ChEBI" id="CHEBI:57841"/>
    </ligand>
</feature>
<comment type="catalytic activity">
    <reaction evidence="8 9 10">
        <text>2-[(2R,5Z)-2-carboxy-4-methylthiazol-5(2H)-ylidene]ethyl phosphate + 4-amino-2-methyl-5-(diphosphooxymethyl)pyrimidine + 2 H(+) = thiamine phosphate + CO2 + diphosphate</text>
        <dbReference type="Rhea" id="RHEA:47844"/>
        <dbReference type="ChEBI" id="CHEBI:15378"/>
        <dbReference type="ChEBI" id="CHEBI:16526"/>
        <dbReference type="ChEBI" id="CHEBI:33019"/>
        <dbReference type="ChEBI" id="CHEBI:37575"/>
        <dbReference type="ChEBI" id="CHEBI:57841"/>
        <dbReference type="ChEBI" id="CHEBI:62899"/>
        <dbReference type="EC" id="2.5.1.3"/>
    </reaction>
</comment>
<feature type="domain" description="Thiamine phosphate synthase/TenI" evidence="12">
    <location>
        <begin position="8"/>
        <end position="193"/>
    </location>
</feature>
<evidence type="ECO:0000256" key="2">
    <source>
        <dbReference type="ARBA" id="ARBA00022679"/>
    </source>
</evidence>
<organism evidence="13 14">
    <name type="scientific">Sporosarcina ureilytica</name>
    <dbReference type="NCBI Taxonomy" id="298596"/>
    <lineage>
        <taxon>Bacteria</taxon>
        <taxon>Bacillati</taxon>
        <taxon>Bacillota</taxon>
        <taxon>Bacilli</taxon>
        <taxon>Bacillales</taxon>
        <taxon>Caryophanaceae</taxon>
        <taxon>Sporosarcina</taxon>
    </lineage>
</organism>
<dbReference type="PANTHER" id="PTHR20857">
    <property type="entry name" value="THIAMINE-PHOSPHATE PYROPHOSPHORYLASE"/>
    <property type="match status" value="1"/>
</dbReference>
<evidence type="ECO:0000256" key="11">
    <source>
        <dbReference type="RuleBase" id="RU004253"/>
    </source>
</evidence>
<evidence type="ECO:0000256" key="6">
    <source>
        <dbReference type="ARBA" id="ARBA00047334"/>
    </source>
</evidence>
<accession>A0A1D8JCP1</accession>
<evidence type="ECO:0000256" key="10">
    <source>
        <dbReference type="RuleBase" id="RU003826"/>
    </source>
</evidence>
<evidence type="ECO:0000256" key="4">
    <source>
        <dbReference type="ARBA" id="ARBA00022842"/>
    </source>
</evidence>
<comment type="pathway">
    <text evidence="1 9 11">Cofactor biosynthesis; thiamine diphosphate biosynthesis; thiamine phosphate from 4-amino-2-methyl-5-diphosphomethylpyrimidine and 4-methyl-5-(2-phosphoethyl)-thiazole: step 1/1.</text>
</comment>
<dbReference type="EC" id="2.5.1.3" evidence="9"/>
<feature type="binding site" evidence="9">
    <location>
        <position position="170"/>
    </location>
    <ligand>
        <name>2-[(2R,5Z)-2-carboxy-4-methylthiazol-5(2H)-ylidene]ethyl phosphate</name>
        <dbReference type="ChEBI" id="CHEBI:62899"/>
    </ligand>
</feature>
<name>A0A1D8JCP1_9BACL</name>
<comment type="catalytic activity">
    <reaction evidence="6 9 10">
        <text>4-methyl-5-(2-phosphooxyethyl)-thiazole + 4-amino-2-methyl-5-(diphosphooxymethyl)pyrimidine + H(+) = thiamine phosphate + diphosphate</text>
        <dbReference type="Rhea" id="RHEA:22328"/>
        <dbReference type="ChEBI" id="CHEBI:15378"/>
        <dbReference type="ChEBI" id="CHEBI:33019"/>
        <dbReference type="ChEBI" id="CHEBI:37575"/>
        <dbReference type="ChEBI" id="CHEBI:57841"/>
        <dbReference type="ChEBI" id="CHEBI:58296"/>
        <dbReference type="EC" id="2.5.1.3"/>
    </reaction>
</comment>
<feature type="binding site" evidence="9">
    <location>
        <position position="112"/>
    </location>
    <ligand>
        <name>4-amino-2-methyl-5-(diphosphooxymethyl)pyrimidine</name>
        <dbReference type="ChEBI" id="CHEBI:57841"/>
    </ligand>
</feature>
<dbReference type="Gene3D" id="3.20.20.70">
    <property type="entry name" value="Aldolase class I"/>
    <property type="match status" value="1"/>
</dbReference>
<dbReference type="InterPro" id="IPR036206">
    <property type="entry name" value="ThiamineP_synth_sf"/>
</dbReference>
<comment type="catalytic activity">
    <reaction evidence="7 9 10">
        <text>2-(2-carboxy-4-methylthiazol-5-yl)ethyl phosphate + 4-amino-2-methyl-5-(diphosphooxymethyl)pyrimidine + 2 H(+) = thiamine phosphate + CO2 + diphosphate</text>
        <dbReference type="Rhea" id="RHEA:47848"/>
        <dbReference type="ChEBI" id="CHEBI:15378"/>
        <dbReference type="ChEBI" id="CHEBI:16526"/>
        <dbReference type="ChEBI" id="CHEBI:33019"/>
        <dbReference type="ChEBI" id="CHEBI:37575"/>
        <dbReference type="ChEBI" id="CHEBI:57841"/>
        <dbReference type="ChEBI" id="CHEBI:62890"/>
        <dbReference type="EC" id="2.5.1.3"/>
    </reaction>
</comment>
<dbReference type="Proteomes" id="UP000185746">
    <property type="component" value="Chromosome"/>
</dbReference>
<evidence type="ECO:0000313" key="13">
    <source>
        <dbReference type="EMBL" id="AOV06473.1"/>
    </source>
</evidence>
<dbReference type="CDD" id="cd00564">
    <property type="entry name" value="TMP_TenI"/>
    <property type="match status" value="1"/>
</dbReference>
<dbReference type="EMBL" id="CP017560">
    <property type="protein sequence ID" value="AOV06473.1"/>
    <property type="molecule type" value="Genomic_DNA"/>
</dbReference>
<keyword evidence="2 9" id="KW-0808">Transferase</keyword>
<keyword evidence="5 9" id="KW-0784">Thiamine biosynthesis</keyword>
<evidence type="ECO:0000313" key="14">
    <source>
        <dbReference type="Proteomes" id="UP000185746"/>
    </source>
</evidence>
<evidence type="ECO:0000256" key="1">
    <source>
        <dbReference type="ARBA" id="ARBA00005165"/>
    </source>
</evidence>
<keyword evidence="4 9" id="KW-0460">Magnesium</keyword>
<dbReference type="GO" id="GO:0009229">
    <property type="term" value="P:thiamine diphosphate biosynthetic process"/>
    <property type="evidence" value="ECO:0007669"/>
    <property type="project" value="UniProtKB-UniRule"/>
</dbReference>
<evidence type="ECO:0000256" key="5">
    <source>
        <dbReference type="ARBA" id="ARBA00022977"/>
    </source>
</evidence>
<evidence type="ECO:0000256" key="7">
    <source>
        <dbReference type="ARBA" id="ARBA00047851"/>
    </source>
</evidence>
<evidence type="ECO:0000256" key="3">
    <source>
        <dbReference type="ARBA" id="ARBA00022723"/>
    </source>
</evidence>
<dbReference type="InterPro" id="IPR022998">
    <property type="entry name" value="ThiamineP_synth_TenI"/>
</dbReference>
<sequence>MDKSKLQLYFIAGTTNLGDRNLLDVLQAALKGGITAFQLREKGEGALQGDALKTLAEQCKQLCNEYKVPFIVNDDVDLAIAVDADGVHIGQEDGDIAEVRKKIGSDKILGVSTHSVTDAMTASDAGANYVGVGPLFETASKENAGTPVGPELVRQVVNVLPGLPMVGIGGITERKAGRVIREGASGVAVISAIAHAKDVEQAARAMKGVITLASTGVEM</sequence>
<comment type="function">
    <text evidence="9">Condenses 4-methyl-5-(beta-hydroxyethyl)thiazole monophosphate (THZ-P) and 2-methyl-4-amino-5-hydroxymethyl pyrimidine pyrophosphate (HMP-PP) to form thiamine monophosphate (TMP).</text>
</comment>
<feature type="binding site" evidence="9">
    <location>
        <begin position="38"/>
        <end position="42"/>
    </location>
    <ligand>
        <name>4-amino-2-methyl-5-(diphosphooxymethyl)pyrimidine</name>
        <dbReference type="ChEBI" id="CHEBI:57841"/>
    </ligand>
</feature>
<feature type="binding site" evidence="9">
    <location>
        <position position="93"/>
    </location>
    <ligand>
        <name>Mg(2+)</name>
        <dbReference type="ChEBI" id="CHEBI:18420"/>
    </ligand>
</feature>
<dbReference type="UniPathway" id="UPA00060">
    <property type="reaction ID" value="UER00141"/>
</dbReference>
<evidence type="ECO:0000256" key="9">
    <source>
        <dbReference type="HAMAP-Rule" id="MF_00097"/>
    </source>
</evidence>
<dbReference type="InterPro" id="IPR034291">
    <property type="entry name" value="TMP_synthase"/>
</dbReference>
<dbReference type="GO" id="GO:0009228">
    <property type="term" value="P:thiamine biosynthetic process"/>
    <property type="evidence" value="ECO:0007669"/>
    <property type="project" value="UniProtKB-KW"/>
</dbReference>
<keyword evidence="3 9" id="KW-0479">Metal-binding</keyword>
<comment type="similarity">
    <text evidence="9 10">Belongs to the thiamine-phosphate synthase family.</text>
</comment>
<feature type="binding site" evidence="9">
    <location>
        <begin position="138"/>
        <end position="140"/>
    </location>
    <ligand>
        <name>2-[(2R,5Z)-2-carboxy-4-methylthiazol-5(2H)-ylidene]ethyl phosphate</name>
        <dbReference type="ChEBI" id="CHEBI:62899"/>
    </ligand>
</feature>